<name>K2G8W7_9BACI</name>
<evidence type="ECO:0000313" key="4">
    <source>
        <dbReference type="Proteomes" id="UP000092654"/>
    </source>
</evidence>
<accession>K2G8W7</accession>
<proteinExistence type="predicted"/>
<dbReference type="Proteomes" id="UP000011746">
    <property type="component" value="Unassembled WGS sequence"/>
</dbReference>
<dbReference type="RefSeq" id="WP_008591804.1">
    <property type="nucleotide sequence ID" value="NZ_AMPQ01000028.1"/>
</dbReference>
<evidence type="ECO:0000313" key="2">
    <source>
        <dbReference type="EMBL" id="EKE30822.1"/>
    </source>
</evidence>
<sequence length="180" mass="19969">MDFITNNETLHFEIKVNSDNKLIEKLRMQNEVQKVLETNNVDFEKGVINLYKGIAGFNVMFPIPFTNAYLVAYFNEKVQFVNVKVMKLKPNESQLEISFKDVNTGVEAKGIYQNGKYIRTEIVNDSDQVYTEGLTQCVEEGFESLPFALKAFCSAACTAIWTGAGAAACAGCLAGLGIHC</sequence>
<protein>
    <submittedName>
        <fullName evidence="2">Uncharacterized protein</fullName>
    </submittedName>
</protein>
<gene>
    <name evidence="1" type="ORF">AAV35_000410</name>
    <name evidence="2" type="ORF">MJ3_11585</name>
</gene>
<reference evidence="2 3" key="1">
    <citation type="journal article" date="2012" name="J. Bacteriol.">
        <title>Draft Genome Sequence of Salimicrobium sp. Strain MJ3, Isolated from Myulchi-Jeot, Korean Fermented Seafood.</title>
        <authorList>
            <person name="Lee S.H."/>
            <person name="Jung J.Y."/>
            <person name="Jeon C.O."/>
        </authorList>
    </citation>
    <scope>NUCLEOTIDE SEQUENCE [LARGE SCALE GENOMIC DNA]</scope>
    <source>
        <strain evidence="2 3">MJ3</strain>
    </source>
</reference>
<dbReference type="Proteomes" id="UP000092654">
    <property type="component" value="Chromosome"/>
</dbReference>
<dbReference type="STRING" id="1230341.AAV35_000410"/>
<dbReference type="EMBL" id="AMPQ01000028">
    <property type="protein sequence ID" value="EKE30822.1"/>
    <property type="molecule type" value="Genomic_DNA"/>
</dbReference>
<evidence type="ECO:0000313" key="1">
    <source>
        <dbReference type="EMBL" id="AKG03394.1"/>
    </source>
</evidence>
<keyword evidence="3" id="KW-1185">Reference proteome</keyword>
<dbReference type="EMBL" id="CP011361">
    <property type="protein sequence ID" value="AKG03394.1"/>
    <property type="molecule type" value="Genomic_DNA"/>
</dbReference>
<dbReference type="PATRIC" id="fig|1230341.3.peg.2348"/>
<dbReference type="KEGG" id="sje:AAV35_000410"/>
<organism evidence="2 3">
    <name type="scientific">Salimicrobium jeotgali</name>
    <dbReference type="NCBI Taxonomy" id="1230341"/>
    <lineage>
        <taxon>Bacteria</taxon>
        <taxon>Bacillati</taxon>
        <taxon>Bacillota</taxon>
        <taxon>Bacilli</taxon>
        <taxon>Bacillales</taxon>
        <taxon>Bacillaceae</taxon>
        <taxon>Salimicrobium</taxon>
    </lineage>
</organism>
<reference evidence="1" key="3">
    <citation type="submission" date="2016-11" db="EMBL/GenBank/DDBJ databases">
        <title>Salimicrobium jeotgali MJ3, isolated from Myulchi jeot, a traditional Korean fermented seafood.</title>
        <authorList>
            <person name="Kim K.H."/>
            <person name="Jeon C.O."/>
            <person name="Jin H.M."/>
        </authorList>
    </citation>
    <scope>NUCLEOTIDE SEQUENCE</scope>
    <source>
        <strain evidence="1">MJ3</strain>
    </source>
</reference>
<reference evidence="4" key="2">
    <citation type="submission" date="2015-06" db="EMBL/GenBank/DDBJ databases">
        <title>Salimicrobium jeotgali MJ3, isolated from Myulchi jeot, a traditional Korean fermented seafood.</title>
        <authorList>
            <person name="Kim K.H."/>
            <person name="Jeon C.O."/>
            <person name="Jin H.M."/>
        </authorList>
    </citation>
    <scope>NUCLEOTIDE SEQUENCE [LARGE SCALE GENOMIC DNA]</scope>
    <source>
        <strain evidence="4">MJ3</strain>
    </source>
</reference>
<dbReference type="AlphaFoldDB" id="K2G8W7"/>
<evidence type="ECO:0000313" key="3">
    <source>
        <dbReference type="Proteomes" id="UP000011746"/>
    </source>
</evidence>